<dbReference type="AlphaFoldDB" id="A0A371I1R9"/>
<dbReference type="Proteomes" id="UP000257109">
    <property type="component" value="Unassembled WGS sequence"/>
</dbReference>
<gene>
    <name evidence="1" type="ORF">CR513_06724</name>
</gene>
<evidence type="ECO:0000313" key="2">
    <source>
        <dbReference type="Proteomes" id="UP000257109"/>
    </source>
</evidence>
<dbReference type="EMBL" id="QJKJ01001159">
    <property type="protein sequence ID" value="RDY08988.1"/>
    <property type="molecule type" value="Genomic_DNA"/>
</dbReference>
<name>A0A371I1R9_MUCPR</name>
<evidence type="ECO:0000313" key="1">
    <source>
        <dbReference type="EMBL" id="RDY08988.1"/>
    </source>
</evidence>
<accession>A0A371I1R9</accession>
<keyword evidence="2" id="KW-1185">Reference proteome</keyword>
<comment type="caution">
    <text evidence="1">The sequence shown here is derived from an EMBL/GenBank/DDBJ whole genome shotgun (WGS) entry which is preliminary data.</text>
</comment>
<proteinExistence type="predicted"/>
<feature type="non-terminal residue" evidence="1">
    <location>
        <position position="1"/>
    </location>
</feature>
<reference evidence="1" key="1">
    <citation type="submission" date="2018-05" db="EMBL/GenBank/DDBJ databases">
        <title>Draft genome of Mucuna pruriens seed.</title>
        <authorList>
            <person name="Nnadi N.E."/>
            <person name="Vos R."/>
            <person name="Hasami M.H."/>
            <person name="Devisetty U.K."/>
            <person name="Aguiy J.C."/>
        </authorList>
    </citation>
    <scope>NUCLEOTIDE SEQUENCE [LARGE SCALE GENOMIC DNA]</scope>
    <source>
        <strain evidence="1">JCA_2017</strain>
    </source>
</reference>
<protein>
    <submittedName>
        <fullName evidence="1">Uncharacterized protein</fullName>
    </submittedName>
</protein>
<organism evidence="1 2">
    <name type="scientific">Mucuna pruriens</name>
    <name type="common">Velvet bean</name>
    <name type="synonym">Dolichos pruriens</name>
    <dbReference type="NCBI Taxonomy" id="157652"/>
    <lineage>
        <taxon>Eukaryota</taxon>
        <taxon>Viridiplantae</taxon>
        <taxon>Streptophyta</taxon>
        <taxon>Embryophyta</taxon>
        <taxon>Tracheophyta</taxon>
        <taxon>Spermatophyta</taxon>
        <taxon>Magnoliopsida</taxon>
        <taxon>eudicotyledons</taxon>
        <taxon>Gunneridae</taxon>
        <taxon>Pentapetalae</taxon>
        <taxon>rosids</taxon>
        <taxon>fabids</taxon>
        <taxon>Fabales</taxon>
        <taxon>Fabaceae</taxon>
        <taxon>Papilionoideae</taxon>
        <taxon>50 kb inversion clade</taxon>
        <taxon>NPAAA clade</taxon>
        <taxon>indigoferoid/millettioid clade</taxon>
        <taxon>Phaseoleae</taxon>
        <taxon>Mucuna</taxon>
    </lineage>
</organism>
<sequence>SNLTLKIAKDSHYHERIRIQRIGEETYEGALLKPYYEGANLSSNVGEVEIVKLIEPACFQSSPSRLQFHAETGSISTPSRSFVLSFVMSFAGSVLILTKKVRKMALPLFRLGSFHTNIKLTGGLADLIRKCFPKGVPKVEGLPSIAVNPSPTCLARIPTRCVRKRDLLDRLLFLTRDGAYPDF</sequence>